<organism evidence="7 8">
    <name type="scientific">Alteromonas confluentis</name>
    <dbReference type="NCBI Taxonomy" id="1656094"/>
    <lineage>
        <taxon>Bacteria</taxon>
        <taxon>Pseudomonadati</taxon>
        <taxon>Pseudomonadota</taxon>
        <taxon>Gammaproteobacteria</taxon>
        <taxon>Alteromonadales</taxon>
        <taxon>Alteromonadaceae</taxon>
        <taxon>Alteromonas/Salinimonas group</taxon>
        <taxon>Alteromonas</taxon>
    </lineage>
</organism>
<name>A0A1E7ZG12_9ALTE</name>
<dbReference type="Proteomes" id="UP000175691">
    <property type="component" value="Unassembled WGS sequence"/>
</dbReference>
<evidence type="ECO:0000313" key="7">
    <source>
        <dbReference type="EMBL" id="OFC72465.1"/>
    </source>
</evidence>
<keyword evidence="5 6" id="KW-0472">Membrane</keyword>
<proteinExistence type="predicted"/>
<comment type="subcellular location">
    <subcellularLocation>
        <location evidence="1">Cell membrane</location>
        <topology evidence="1">Multi-pass membrane protein</topology>
    </subcellularLocation>
</comment>
<evidence type="ECO:0000256" key="2">
    <source>
        <dbReference type="ARBA" id="ARBA00022475"/>
    </source>
</evidence>
<feature type="transmembrane region" description="Helical" evidence="6">
    <location>
        <begin position="120"/>
        <end position="140"/>
    </location>
</feature>
<dbReference type="InterPro" id="IPR001123">
    <property type="entry name" value="LeuE-type"/>
</dbReference>
<feature type="transmembrane region" description="Helical" evidence="6">
    <location>
        <begin position="12"/>
        <end position="34"/>
    </location>
</feature>
<sequence>MSNVRGNSVESLITGILMGLSLIVAIGSQNIWVLSQSMVNPHRVTIALTCILCDVLLIITGVFAAVKIQAFLPALLPFLMWGGVALLLWLAAQALTRAWKGNGGLQVAPQQALSARKTCLVALGISLLNPHVYLDTVVLLGNIGSLQPQPEIFAAGAIVASIFWFSSLVWLAPKLKVWLSSPLRWRIFDGTVAVVLIVIAVKLASIEV</sequence>
<keyword evidence="3 6" id="KW-0812">Transmembrane</keyword>
<dbReference type="OrthoDB" id="5638726at2"/>
<reference evidence="7 8" key="1">
    <citation type="submission" date="2016-08" db="EMBL/GenBank/DDBJ databases">
        <authorList>
            <person name="Seilhamer J.J."/>
        </authorList>
    </citation>
    <scope>NUCLEOTIDE SEQUENCE [LARGE SCALE GENOMIC DNA]</scope>
    <source>
        <strain evidence="7 8">KCTC 42603</strain>
    </source>
</reference>
<dbReference type="Pfam" id="PF01810">
    <property type="entry name" value="LysE"/>
    <property type="match status" value="1"/>
</dbReference>
<evidence type="ECO:0000256" key="5">
    <source>
        <dbReference type="ARBA" id="ARBA00023136"/>
    </source>
</evidence>
<keyword evidence="4 6" id="KW-1133">Transmembrane helix</keyword>
<keyword evidence="8" id="KW-1185">Reference proteome</keyword>
<accession>A0A1E7ZG12</accession>
<feature type="transmembrane region" description="Helical" evidence="6">
    <location>
        <begin position="185"/>
        <end position="206"/>
    </location>
</feature>
<dbReference type="PANTHER" id="PTHR30086:SF20">
    <property type="entry name" value="ARGININE EXPORTER PROTEIN ARGO-RELATED"/>
    <property type="match status" value="1"/>
</dbReference>
<feature type="transmembrane region" description="Helical" evidence="6">
    <location>
        <begin position="46"/>
        <end position="66"/>
    </location>
</feature>
<evidence type="ECO:0000256" key="3">
    <source>
        <dbReference type="ARBA" id="ARBA00022692"/>
    </source>
</evidence>
<dbReference type="AlphaFoldDB" id="A0A1E7ZG12"/>
<feature type="transmembrane region" description="Helical" evidence="6">
    <location>
        <begin position="78"/>
        <end position="99"/>
    </location>
</feature>
<evidence type="ECO:0000313" key="8">
    <source>
        <dbReference type="Proteomes" id="UP000175691"/>
    </source>
</evidence>
<dbReference type="GO" id="GO:0015171">
    <property type="term" value="F:amino acid transmembrane transporter activity"/>
    <property type="evidence" value="ECO:0007669"/>
    <property type="project" value="TreeGrafter"/>
</dbReference>
<feature type="transmembrane region" description="Helical" evidence="6">
    <location>
        <begin position="152"/>
        <end position="173"/>
    </location>
</feature>
<protein>
    <submittedName>
        <fullName evidence="7">Lysine transporter LysE</fullName>
    </submittedName>
</protein>
<keyword evidence="2" id="KW-1003">Cell membrane</keyword>
<comment type="caution">
    <text evidence="7">The sequence shown here is derived from an EMBL/GenBank/DDBJ whole genome shotgun (WGS) entry which is preliminary data.</text>
</comment>
<evidence type="ECO:0000256" key="4">
    <source>
        <dbReference type="ARBA" id="ARBA00022989"/>
    </source>
</evidence>
<evidence type="ECO:0000256" key="1">
    <source>
        <dbReference type="ARBA" id="ARBA00004651"/>
    </source>
</evidence>
<gene>
    <name evidence="7" type="ORF">BFC18_02580</name>
</gene>
<dbReference type="GO" id="GO:0005886">
    <property type="term" value="C:plasma membrane"/>
    <property type="evidence" value="ECO:0007669"/>
    <property type="project" value="UniProtKB-SubCell"/>
</dbReference>
<dbReference type="PANTHER" id="PTHR30086">
    <property type="entry name" value="ARGININE EXPORTER PROTEIN ARGO"/>
    <property type="match status" value="1"/>
</dbReference>
<evidence type="ECO:0000256" key="6">
    <source>
        <dbReference type="SAM" id="Phobius"/>
    </source>
</evidence>
<dbReference type="EMBL" id="MDHN01000004">
    <property type="protein sequence ID" value="OFC72465.1"/>
    <property type="molecule type" value="Genomic_DNA"/>
</dbReference>
<dbReference type="STRING" id="1656094.BFC18_02580"/>